<dbReference type="InterPro" id="IPR012338">
    <property type="entry name" value="Beta-lactam/transpept-like"/>
</dbReference>
<feature type="domain" description="Penicillin-binding protein dimerisation" evidence="7">
    <location>
        <begin position="65"/>
        <end position="232"/>
    </location>
</feature>
<dbReference type="AlphaFoldDB" id="A0A6N3AGR0"/>
<dbReference type="InterPro" id="IPR050515">
    <property type="entry name" value="Beta-lactam/transpept"/>
</dbReference>
<feature type="transmembrane region" description="Helical" evidence="5">
    <location>
        <begin position="21"/>
        <end position="41"/>
    </location>
</feature>
<dbReference type="SUPFAM" id="SSF56519">
    <property type="entry name" value="Penicillin binding protein dimerisation domain"/>
    <property type="match status" value="1"/>
</dbReference>
<dbReference type="Pfam" id="PF03717">
    <property type="entry name" value="PBP_dimer"/>
    <property type="match status" value="1"/>
</dbReference>
<reference evidence="8" key="1">
    <citation type="submission" date="2019-11" db="EMBL/GenBank/DDBJ databases">
        <authorList>
            <person name="Feng L."/>
        </authorList>
    </citation>
    <scope>NUCLEOTIDE SEQUENCE</scope>
    <source>
        <strain evidence="8">RintestinalisLFYP67</strain>
    </source>
</reference>
<dbReference type="Pfam" id="PF00905">
    <property type="entry name" value="Transpeptidase"/>
    <property type="match status" value="1"/>
</dbReference>
<dbReference type="Gene3D" id="3.90.1310.10">
    <property type="entry name" value="Penicillin-binding protein 2a (Domain 2)"/>
    <property type="match status" value="1"/>
</dbReference>
<protein>
    <submittedName>
        <fullName evidence="8">Stage V sporulation protein D</fullName>
    </submittedName>
</protein>
<dbReference type="InterPro" id="IPR001460">
    <property type="entry name" value="PCN-bd_Tpept"/>
</dbReference>
<name>A0A6N3AGR0_9FIRM</name>
<gene>
    <name evidence="8" type="primary">spoVD_1</name>
    <name evidence="8" type="ORF">RILFYP67_00557</name>
</gene>
<accession>A0A6N3AGR0</accession>
<sequence length="683" mass="75447">MAAKKRRKPWLKFPKRMQKKLIVMFSAIAVLLTGLIGRLMYIEYTSGDKYEKIVLSQQEYDSQTIPYQRGDIVDSKGTVLATSIAVYNVILDCSVMTSKDEYIEPTIQALASCFEDLDSNTLYGYAKDQKDSRYIVLKKKASYEEIQPFVEMQEAVDEKGKKVNPDIKGVWFEKEYQREYPYGALGSSIVGFTASGNVGVNGLEQYYNETLNGVDGREYGYLNTDNNFEKTIKAAKNGNTVVSTIDSHIQSVVEQKIADFNETYTGNFREDEPGASHVGVLIMNPNNGDVLAMANYPNYDLSNPRDLSAYYTQEEIDAMDEDAQMDALNQLWQNFCTTYTYEPGSTAKPFTVAAGLETGKVSTGDSFYCDGYEHVGGHDIHCVNRSGHGMETLEQTLMNSCNDAMMQISYRLGSDIFTKYQQIFGFGQRTGIDLPGEARTDSLIYTADNMGPVDLATNAFGQNFNTTMIQLATAYCSLVNGGSLYQPYVVKRITDESGNTISEVTPTLLRETVSKSTSDALKQYMYSTVTGGTAVTAKVDGYSMGGKTGTAQKAGRDGVNYLVSFIGFAPVEDPQLVIYCVVDEPNVAEQFHSTYAQNIVREILEEVLPYMNIYRDEDTTGIHEGWGIKGEDEGDVGDVTAADVANSTAEESLDVPDTTDELPENTGEQPAEDIDPGSDEGQQ</sequence>
<feature type="compositionally biased region" description="Acidic residues" evidence="4">
    <location>
        <begin position="651"/>
        <end position="663"/>
    </location>
</feature>
<evidence type="ECO:0000259" key="6">
    <source>
        <dbReference type="Pfam" id="PF00905"/>
    </source>
</evidence>
<evidence type="ECO:0000256" key="2">
    <source>
        <dbReference type="ARBA" id="ARBA00007171"/>
    </source>
</evidence>
<dbReference type="InterPro" id="IPR005311">
    <property type="entry name" value="PBP_dimer"/>
</dbReference>
<evidence type="ECO:0000256" key="4">
    <source>
        <dbReference type="SAM" id="MobiDB-lite"/>
    </source>
</evidence>
<dbReference type="SUPFAM" id="SSF56601">
    <property type="entry name" value="beta-lactamase/transpeptidase-like"/>
    <property type="match status" value="1"/>
</dbReference>
<dbReference type="EMBL" id="CACRUM010000033">
    <property type="protein sequence ID" value="VYT88996.1"/>
    <property type="molecule type" value="Genomic_DNA"/>
</dbReference>
<evidence type="ECO:0000256" key="5">
    <source>
        <dbReference type="SAM" id="Phobius"/>
    </source>
</evidence>
<evidence type="ECO:0000259" key="7">
    <source>
        <dbReference type="Pfam" id="PF03717"/>
    </source>
</evidence>
<dbReference type="GO" id="GO:0008658">
    <property type="term" value="F:penicillin binding"/>
    <property type="evidence" value="ECO:0007669"/>
    <property type="project" value="InterPro"/>
</dbReference>
<comment type="subcellular location">
    <subcellularLocation>
        <location evidence="1">Membrane</location>
    </subcellularLocation>
</comment>
<proteinExistence type="inferred from homology"/>
<evidence type="ECO:0000256" key="3">
    <source>
        <dbReference type="ARBA" id="ARBA00023136"/>
    </source>
</evidence>
<feature type="compositionally biased region" description="Acidic residues" evidence="4">
    <location>
        <begin position="670"/>
        <end position="683"/>
    </location>
</feature>
<feature type="region of interest" description="Disordered" evidence="4">
    <location>
        <begin position="624"/>
        <end position="683"/>
    </location>
</feature>
<dbReference type="GO" id="GO:0005886">
    <property type="term" value="C:plasma membrane"/>
    <property type="evidence" value="ECO:0007669"/>
    <property type="project" value="TreeGrafter"/>
</dbReference>
<feature type="domain" description="Penicillin-binding protein transpeptidase" evidence="6">
    <location>
        <begin position="279"/>
        <end position="605"/>
    </location>
</feature>
<dbReference type="RefSeq" id="WP_422046450.1">
    <property type="nucleotide sequence ID" value="NZ_CACRUM010000033.1"/>
</dbReference>
<dbReference type="GO" id="GO:0071555">
    <property type="term" value="P:cell wall organization"/>
    <property type="evidence" value="ECO:0007669"/>
    <property type="project" value="TreeGrafter"/>
</dbReference>
<evidence type="ECO:0000256" key="1">
    <source>
        <dbReference type="ARBA" id="ARBA00004370"/>
    </source>
</evidence>
<evidence type="ECO:0000313" key="8">
    <source>
        <dbReference type="EMBL" id="VYT88996.1"/>
    </source>
</evidence>
<dbReference type="Gene3D" id="3.40.710.10">
    <property type="entry name" value="DD-peptidase/beta-lactamase superfamily"/>
    <property type="match status" value="1"/>
</dbReference>
<comment type="similarity">
    <text evidence="2">Belongs to the transpeptidase family.</text>
</comment>
<organism evidence="8">
    <name type="scientific">Roseburia intestinalis</name>
    <dbReference type="NCBI Taxonomy" id="166486"/>
    <lineage>
        <taxon>Bacteria</taxon>
        <taxon>Bacillati</taxon>
        <taxon>Bacillota</taxon>
        <taxon>Clostridia</taxon>
        <taxon>Lachnospirales</taxon>
        <taxon>Lachnospiraceae</taxon>
        <taxon>Roseburia</taxon>
    </lineage>
</organism>
<dbReference type="InterPro" id="IPR036138">
    <property type="entry name" value="PBP_dimer_sf"/>
</dbReference>
<keyword evidence="5" id="KW-1133">Transmembrane helix</keyword>
<keyword evidence="5" id="KW-0812">Transmembrane</keyword>
<keyword evidence="3 5" id="KW-0472">Membrane</keyword>
<dbReference type="PANTHER" id="PTHR30627">
    <property type="entry name" value="PEPTIDOGLYCAN D,D-TRANSPEPTIDASE"/>
    <property type="match status" value="1"/>
</dbReference>